<gene>
    <name evidence="2" type="ORF">DFP72DRAFT_847226</name>
</gene>
<evidence type="ECO:0000313" key="3">
    <source>
        <dbReference type="Proteomes" id="UP000521943"/>
    </source>
</evidence>
<keyword evidence="3" id="KW-1185">Reference proteome</keyword>
<evidence type="ECO:0000313" key="2">
    <source>
        <dbReference type="EMBL" id="KAF6755993.1"/>
    </source>
</evidence>
<sequence length="371" mass="40652">MQRHLKFVKDERHLVAEPAVVSTSTGKNYLPVFHAILGQTDDMFYPERIDEQSAGIDSVIEDVGEWTDKLRARPVAASSISFDLYALEPYYIIRRSEQRRRRSRAQTFSARQARPSPFHLFTPRSKNTSPNIEGAATVLPAHCPRAVNVANQRSAPFPDFGHNPAFVFIAADYCLTSTRRPSKHDTPDSISVDIFPSHGRFSRSPSPRSFLRSSRPRPTQAVPVRGPKTGYGGGFTSSPLEILNGITGCRHASLNSPLKTTVLYGAPCAKHQSTSPLSSPTILAPQSKSDGKVDRYCRRAFQVLVRSRIYQQSGGRSGETPQWDGAVLERMEAVQDGAQGEKNPFLQASVGQVKRGEGSFPEGTGAAITGG</sequence>
<reference evidence="2 3" key="1">
    <citation type="submission" date="2020-07" db="EMBL/GenBank/DDBJ databases">
        <title>Comparative genomics of pyrophilous fungi reveals a link between fire events and developmental genes.</title>
        <authorList>
            <consortium name="DOE Joint Genome Institute"/>
            <person name="Steindorff A.S."/>
            <person name="Carver A."/>
            <person name="Calhoun S."/>
            <person name="Stillman K."/>
            <person name="Liu H."/>
            <person name="Lipzen A."/>
            <person name="Pangilinan J."/>
            <person name="Labutti K."/>
            <person name="Bruns T.D."/>
            <person name="Grigoriev I.V."/>
        </authorList>
    </citation>
    <scope>NUCLEOTIDE SEQUENCE [LARGE SCALE GENOMIC DNA]</scope>
    <source>
        <strain evidence="2 3">CBS 144469</strain>
    </source>
</reference>
<evidence type="ECO:0000256" key="1">
    <source>
        <dbReference type="SAM" id="MobiDB-lite"/>
    </source>
</evidence>
<organism evidence="2 3">
    <name type="scientific">Ephemerocybe angulata</name>
    <dbReference type="NCBI Taxonomy" id="980116"/>
    <lineage>
        <taxon>Eukaryota</taxon>
        <taxon>Fungi</taxon>
        <taxon>Dikarya</taxon>
        <taxon>Basidiomycota</taxon>
        <taxon>Agaricomycotina</taxon>
        <taxon>Agaricomycetes</taxon>
        <taxon>Agaricomycetidae</taxon>
        <taxon>Agaricales</taxon>
        <taxon>Agaricineae</taxon>
        <taxon>Psathyrellaceae</taxon>
        <taxon>Ephemerocybe</taxon>
    </lineage>
</organism>
<accession>A0A8H6I230</accession>
<feature type="region of interest" description="Disordered" evidence="1">
    <location>
        <begin position="180"/>
        <end position="230"/>
    </location>
</feature>
<proteinExistence type="predicted"/>
<dbReference type="Proteomes" id="UP000521943">
    <property type="component" value="Unassembled WGS sequence"/>
</dbReference>
<feature type="compositionally biased region" description="Low complexity" evidence="1">
    <location>
        <begin position="202"/>
        <end position="218"/>
    </location>
</feature>
<name>A0A8H6I230_9AGAR</name>
<feature type="region of interest" description="Disordered" evidence="1">
    <location>
        <begin position="352"/>
        <end position="371"/>
    </location>
</feature>
<dbReference type="EMBL" id="JACGCI010000028">
    <property type="protein sequence ID" value="KAF6755993.1"/>
    <property type="molecule type" value="Genomic_DNA"/>
</dbReference>
<protein>
    <submittedName>
        <fullName evidence="2">Uncharacterized protein</fullName>
    </submittedName>
</protein>
<dbReference type="AlphaFoldDB" id="A0A8H6I230"/>
<comment type="caution">
    <text evidence="2">The sequence shown here is derived from an EMBL/GenBank/DDBJ whole genome shotgun (WGS) entry which is preliminary data.</text>
</comment>